<name>A0AA88AIG0_FICCA</name>
<protein>
    <submittedName>
        <fullName evidence="2">Uncharacterized protein</fullName>
    </submittedName>
</protein>
<reference evidence="2" key="1">
    <citation type="submission" date="2023-07" db="EMBL/GenBank/DDBJ databases">
        <title>draft genome sequence of fig (Ficus carica).</title>
        <authorList>
            <person name="Takahashi T."/>
            <person name="Nishimura K."/>
        </authorList>
    </citation>
    <scope>NUCLEOTIDE SEQUENCE</scope>
</reference>
<keyword evidence="3" id="KW-1185">Reference proteome</keyword>
<evidence type="ECO:0000313" key="2">
    <source>
        <dbReference type="EMBL" id="GMN52820.1"/>
    </source>
</evidence>
<keyword evidence="1" id="KW-0812">Transmembrane</keyword>
<keyword evidence="1" id="KW-1133">Transmembrane helix</keyword>
<evidence type="ECO:0000313" key="3">
    <source>
        <dbReference type="Proteomes" id="UP001187192"/>
    </source>
</evidence>
<keyword evidence="1" id="KW-0472">Membrane</keyword>
<proteinExistence type="predicted"/>
<dbReference type="AlphaFoldDB" id="A0AA88AIG0"/>
<feature type="transmembrane region" description="Helical" evidence="1">
    <location>
        <begin position="71"/>
        <end position="90"/>
    </location>
</feature>
<gene>
    <name evidence="2" type="ORF">TIFTF001_021977</name>
</gene>
<dbReference type="EMBL" id="BTGU01000043">
    <property type="protein sequence ID" value="GMN52820.1"/>
    <property type="molecule type" value="Genomic_DNA"/>
</dbReference>
<accession>A0AA88AIG0</accession>
<sequence>MVAGSAKGVDGCMFRVVMKGIEVIAHLGMPISEILCRGVVVGSYGAPPSMESPEVERVTSLGRKWFSTWRFLLRVSPAMVFPLILIMGCFRSLSSVGMGRVWREREGKPREFLGGPVGEWRRPREWWRRPSENGAK</sequence>
<evidence type="ECO:0000256" key="1">
    <source>
        <dbReference type="SAM" id="Phobius"/>
    </source>
</evidence>
<comment type="caution">
    <text evidence="2">The sequence shown here is derived from an EMBL/GenBank/DDBJ whole genome shotgun (WGS) entry which is preliminary data.</text>
</comment>
<organism evidence="2 3">
    <name type="scientific">Ficus carica</name>
    <name type="common">Common fig</name>
    <dbReference type="NCBI Taxonomy" id="3494"/>
    <lineage>
        <taxon>Eukaryota</taxon>
        <taxon>Viridiplantae</taxon>
        <taxon>Streptophyta</taxon>
        <taxon>Embryophyta</taxon>
        <taxon>Tracheophyta</taxon>
        <taxon>Spermatophyta</taxon>
        <taxon>Magnoliopsida</taxon>
        <taxon>eudicotyledons</taxon>
        <taxon>Gunneridae</taxon>
        <taxon>Pentapetalae</taxon>
        <taxon>rosids</taxon>
        <taxon>fabids</taxon>
        <taxon>Rosales</taxon>
        <taxon>Moraceae</taxon>
        <taxon>Ficeae</taxon>
        <taxon>Ficus</taxon>
    </lineage>
</organism>
<dbReference type="Proteomes" id="UP001187192">
    <property type="component" value="Unassembled WGS sequence"/>
</dbReference>